<dbReference type="GO" id="GO:0006606">
    <property type="term" value="P:protein import into nucleus"/>
    <property type="evidence" value="ECO:0007669"/>
    <property type="project" value="TreeGrafter"/>
</dbReference>
<dbReference type="AlphaFoldDB" id="A0AA38SNC3"/>
<comment type="caution">
    <text evidence="3">The sequence shown here is derived from an EMBL/GenBank/DDBJ whole genome shotgun (WGS) entry which is preliminary data.</text>
</comment>
<gene>
    <name evidence="3" type="ORF">OSB04_032068</name>
</gene>
<evidence type="ECO:0000259" key="2">
    <source>
        <dbReference type="Pfam" id="PF08506"/>
    </source>
</evidence>
<dbReference type="InterPro" id="IPR013713">
    <property type="entry name" value="XPO2_central"/>
</dbReference>
<dbReference type="Pfam" id="PF03378">
    <property type="entry name" value="CAS_CSE1"/>
    <property type="match status" value="1"/>
</dbReference>
<protein>
    <submittedName>
        <fullName evidence="3">Uncharacterized protein</fullName>
    </submittedName>
</protein>
<dbReference type="InterPro" id="IPR005043">
    <property type="entry name" value="XPO2_C"/>
</dbReference>
<feature type="domain" description="Exportin-2 C-terminal" evidence="1">
    <location>
        <begin position="141"/>
        <end position="274"/>
    </location>
</feature>
<sequence length="282" mass="31722">MLRQECTGVAKDCTGVGSECTGATTDCIGVGSECTGVATECTCFSSESLVLAGVHTCWPESAIVPELQSHDVNSFPFLKAAALRFLTKFWFKIPAMDLVGDVVRFLLSDANVVHSYAAIFIKKRLLLRDKMAEPSFTLILPVLSQNLFDALKKHGSEENRYVMHCIMHIGAIPKSPCIIGRCTTSVIIRFCENLRHPGRLFEAFDYLVTQSDKDWIPLVPALDIWILPSVRMIVDKHAMRFFPYALRLLARLMDYDTYKVPPHYKRSIRDILTMLMVEVLSV</sequence>
<proteinExistence type="predicted"/>
<dbReference type="GO" id="GO:0031267">
    <property type="term" value="F:small GTPase binding"/>
    <property type="evidence" value="ECO:0007669"/>
    <property type="project" value="InterPro"/>
</dbReference>
<name>A0AA38SNC3_9ASTR</name>
<dbReference type="InterPro" id="IPR011989">
    <property type="entry name" value="ARM-like"/>
</dbReference>
<accession>A0AA38SNC3</accession>
<dbReference type="Proteomes" id="UP001172457">
    <property type="component" value="Chromosome 8"/>
</dbReference>
<reference evidence="3" key="1">
    <citation type="submission" date="2023-03" db="EMBL/GenBank/DDBJ databases">
        <title>Chromosome-scale reference genome and RAD-based genetic map of yellow starthistle (Centaurea solstitialis) reveal putative structural variation and QTLs associated with invader traits.</title>
        <authorList>
            <person name="Reatini B."/>
            <person name="Cang F.A."/>
            <person name="Jiang Q."/>
            <person name="Mckibben M.T.W."/>
            <person name="Barker M.S."/>
            <person name="Rieseberg L.H."/>
            <person name="Dlugosch K.M."/>
        </authorList>
    </citation>
    <scope>NUCLEOTIDE SEQUENCE</scope>
    <source>
        <strain evidence="3">CAN-66</strain>
        <tissue evidence="3">Leaf</tissue>
    </source>
</reference>
<dbReference type="GO" id="GO:0005635">
    <property type="term" value="C:nuclear envelope"/>
    <property type="evidence" value="ECO:0007669"/>
    <property type="project" value="TreeGrafter"/>
</dbReference>
<dbReference type="GO" id="GO:0005049">
    <property type="term" value="F:nuclear export signal receptor activity"/>
    <property type="evidence" value="ECO:0007669"/>
    <property type="project" value="TreeGrafter"/>
</dbReference>
<dbReference type="EMBL" id="JARYMX010000008">
    <property type="protein sequence ID" value="KAJ9539335.1"/>
    <property type="molecule type" value="Genomic_DNA"/>
</dbReference>
<dbReference type="GO" id="GO:0005829">
    <property type="term" value="C:cytosol"/>
    <property type="evidence" value="ECO:0007669"/>
    <property type="project" value="TreeGrafter"/>
</dbReference>
<organism evidence="3 4">
    <name type="scientific">Centaurea solstitialis</name>
    <name type="common">yellow star-thistle</name>
    <dbReference type="NCBI Taxonomy" id="347529"/>
    <lineage>
        <taxon>Eukaryota</taxon>
        <taxon>Viridiplantae</taxon>
        <taxon>Streptophyta</taxon>
        <taxon>Embryophyta</taxon>
        <taxon>Tracheophyta</taxon>
        <taxon>Spermatophyta</taxon>
        <taxon>Magnoliopsida</taxon>
        <taxon>eudicotyledons</taxon>
        <taxon>Gunneridae</taxon>
        <taxon>Pentapetalae</taxon>
        <taxon>asterids</taxon>
        <taxon>campanulids</taxon>
        <taxon>Asterales</taxon>
        <taxon>Asteraceae</taxon>
        <taxon>Carduoideae</taxon>
        <taxon>Cardueae</taxon>
        <taxon>Centaureinae</taxon>
        <taxon>Centaurea</taxon>
    </lineage>
</organism>
<dbReference type="InterPro" id="IPR016024">
    <property type="entry name" value="ARM-type_fold"/>
</dbReference>
<dbReference type="Pfam" id="PF08506">
    <property type="entry name" value="Cse1"/>
    <property type="match status" value="1"/>
</dbReference>
<dbReference type="GO" id="GO:0006611">
    <property type="term" value="P:protein export from nucleus"/>
    <property type="evidence" value="ECO:0007669"/>
    <property type="project" value="TreeGrafter"/>
</dbReference>
<dbReference type="Gene3D" id="1.25.10.10">
    <property type="entry name" value="Leucine-rich Repeat Variant"/>
    <property type="match status" value="1"/>
</dbReference>
<dbReference type="PANTHER" id="PTHR10997:SF8">
    <property type="entry name" value="EXPORTIN-2"/>
    <property type="match status" value="1"/>
</dbReference>
<evidence type="ECO:0000313" key="3">
    <source>
        <dbReference type="EMBL" id="KAJ9539335.1"/>
    </source>
</evidence>
<dbReference type="PANTHER" id="PTHR10997">
    <property type="entry name" value="IMPORTIN-7, 8, 11"/>
    <property type="match status" value="1"/>
</dbReference>
<dbReference type="SUPFAM" id="SSF48371">
    <property type="entry name" value="ARM repeat"/>
    <property type="match status" value="1"/>
</dbReference>
<feature type="domain" description="Exportin-2 central" evidence="2">
    <location>
        <begin position="60"/>
        <end position="121"/>
    </location>
</feature>
<evidence type="ECO:0000259" key="1">
    <source>
        <dbReference type="Pfam" id="PF03378"/>
    </source>
</evidence>
<evidence type="ECO:0000313" key="4">
    <source>
        <dbReference type="Proteomes" id="UP001172457"/>
    </source>
</evidence>
<keyword evidence="4" id="KW-1185">Reference proteome</keyword>